<evidence type="ECO:0000259" key="2">
    <source>
        <dbReference type="Pfam" id="PF01494"/>
    </source>
</evidence>
<reference evidence="3 4" key="1">
    <citation type="submission" date="2019-09" db="EMBL/GenBank/DDBJ databases">
        <title>Genome Sequences of Streptomyces kaniharaensis ATCC 21070.</title>
        <authorList>
            <person name="Zhu W."/>
            <person name="De Crecy-Lagard V."/>
            <person name="Richards N.G."/>
        </authorList>
    </citation>
    <scope>NUCLEOTIDE SEQUENCE [LARGE SCALE GENOMIC DNA]</scope>
    <source>
        <strain evidence="3 4">SF-557</strain>
    </source>
</reference>
<keyword evidence="1" id="KW-0472">Membrane</keyword>
<name>A0A6N7KYH7_9ACTN</name>
<dbReference type="AlphaFoldDB" id="A0A6N7KYH7"/>
<feature type="domain" description="FAD-binding" evidence="2">
    <location>
        <begin position="13"/>
        <end position="334"/>
    </location>
</feature>
<dbReference type="PANTHER" id="PTHR46865">
    <property type="entry name" value="OXIDOREDUCTASE-RELATED"/>
    <property type="match status" value="1"/>
</dbReference>
<dbReference type="Proteomes" id="UP000450000">
    <property type="component" value="Unassembled WGS sequence"/>
</dbReference>
<accession>A0A6N7KYH7</accession>
<protein>
    <submittedName>
        <fullName evidence="3">NAD(P)-binding protein</fullName>
    </submittedName>
</protein>
<proteinExistence type="predicted"/>
<gene>
    <name evidence="3" type="ORF">F7Q99_31965</name>
</gene>
<dbReference type="EMBL" id="WBOF01000003">
    <property type="protein sequence ID" value="MQS16682.1"/>
    <property type="molecule type" value="Genomic_DNA"/>
</dbReference>
<dbReference type="PANTHER" id="PTHR46865:SF2">
    <property type="entry name" value="MONOOXYGENASE"/>
    <property type="match status" value="1"/>
</dbReference>
<evidence type="ECO:0000313" key="3">
    <source>
        <dbReference type="EMBL" id="MQS16682.1"/>
    </source>
</evidence>
<dbReference type="PRINTS" id="PR00420">
    <property type="entry name" value="RNGMNOXGNASE"/>
</dbReference>
<evidence type="ECO:0000313" key="4">
    <source>
        <dbReference type="Proteomes" id="UP000450000"/>
    </source>
</evidence>
<dbReference type="InterPro" id="IPR051704">
    <property type="entry name" value="FAD_aromatic-hydroxylase"/>
</dbReference>
<dbReference type="Pfam" id="PF01494">
    <property type="entry name" value="FAD_binding_3"/>
    <property type="match status" value="1"/>
</dbReference>
<dbReference type="InterPro" id="IPR036188">
    <property type="entry name" value="FAD/NAD-bd_sf"/>
</dbReference>
<dbReference type="RefSeq" id="WP_153468066.1">
    <property type="nucleotide sequence ID" value="NZ_WBOF01000003.1"/>
</dbReference>
<dbReference type="InterPro" id="IPR002938">
    <property type="entry name" value="FAD-bd"/>
</dbReference>
<keyword evidence="4" id="KW-1185">Reference proteome</keyword>
<feature type="transmembrane region" description="Helical" evidence="1">
    <location>
        <begin position="12"/>
        <end position="31"/>
    </location>
</feature>
<dbReference type="OrthoDB" id="3356051at2"/>
<dbReference type="GO" id="GO:0071949">
    <property type="term" value="F:FAD binding"/>
    <property type="evidence" value="ECO:0007669"/>
    <property type="project" value="InterPro"/>
</dbReference>
<keyword evidence="1" id="KW-1133">Transmembrane helix</keyword>
<sequence>MPNSTRPHDSRTTSVLISGAGIAGTALAYWLERYGFRVTVVERAASLRGGGRAVDVRGSALQVIERMGLLEEVRASRTGLRGMSLVDEDGHELSRTTEWTASGGPVDGPDVEILRDELADLLAGAAGPGVRYRFDDAIDTLVQDQDGVQVRFRSGTEQSFDLVVGADGLHSHTRHLVFGPESDYLHPIGTYIAGWSAPNHLGLDHWEVLHQPASRTAWNCLAMTVRDNTELRVFVGFHSDEPIDHLLPRDPAQQRRLVAERCADLRWEVPRFLQAMWETDAFHYDAVAQIRMDRWSHDRVALLGDAGYCCSPLTGQGTSVALTAAYVLAGELHAADGDHRVAYPAYERRLRGHVAANQAILDLTGRRPGGDTVPAGTKDGAEPGAEAMAGFERPGPEMEAVFHAATVFDLPDY</sequence>
<evidence type="ECO:0000256" key="1">
    <source>
        <dbReference type="SAM" id="Phobius"/>
    </source>
</evidence>
<dbReference type="SUPFAM" id="SSF51905">
    <property type="entry name" value="FAD/NAD(P)-binding domain"/>
    <property type="match status" value="1"/>
</dbReference>
<keyword evidence="1" id="KW-0812">Transmembrane</keyword>
<organism evidence="3 4">
    <name type="scientific">Streptomyces kaniharaensis</name>
    <dbReference type="NCBI Taxonomy" id="212423"/>
    <lineage>
        <taxon>Bacteria</taxon>
        <taxon>Bacillati</taxon>
        <taxon>Actinomycetota</taxon>
        <taxon>Actinomycetes</taxon>
        <taxon>Kitasatosporales</taxon>
        <taxon>Streptomycetaceae</taxon>
        <taxon>Streptomyces</taxon>
    </lineage>
</organism>
<dbReference type="Gene3D" id="3.30.9.10">
    <property type="entry name" value="D-Amino Acid Oxidase, subunit A, domain 2"/>
    <property type="match status" value="1"/>
</dbReference>
<comment type="caution">
    <text evidence="3">The sequence shown here is derived from an EMBL/GenBank/DDBJ whole genome shotgun (WGS) entry which is preliminary data.</text>
</comment>
<dbReference type="Gene3D" id="3.50.50.60">
    <property type="entry name" value="FAD/NAD(P)-binding domain"/>
    <property type="match status" value="1"/>
</dbReference>